<evidence type="ECO:0000256" key="3">
    <source>
        <dbReference type="ARBA" id="ARBA00022448"/>
    </source>
</evidence>
<keyword evidence="4" id="KW-1003">Cell membrane</keyword>
<feature type="transmembrane region" description="Helical" evidence="8">
    <location>
        <begin position="70"/>
        <end position="91"/>
    </location>
</feature>
<feature type="transmembrane region" description="Helical" evidence="8">
    <location>
        <begin position="434"/>
        <end position="454"/>
    </location>
</feature>
<evidence type="ECO:0000313" key="9">
    <source>
        <dbReference type="EMBL" id="SNB67112.1"/>
    </source>
</evidence>
<feature type="transmembrane region" description="Helical" evidence="8">
    <location>
        <begin position="315"/>
        <end position="334"/>
    </location>
</feature>
<protein>
    <submittedName>
        <fullName evidence="9">Iron complex transport system permease protein</fullName>
    </submittedName>
</protein>
<organism evidence="9 10">
    <name type="scientific">Arboricoccus pini</name>
    <dbReference type="NCBI Taxonomy" id="1963835"/>
    <lineage>
        <taxon>Bacteria</taxon>
        <taxon>Pseudomonadati</taxon>
        <taxon>Pseudomonadota</taxon>
        <taxon>Alphaproteobacteria</taxon>
        <taxon>Geminicoccales</taxon>
        <taxon>Geminicoccaceae</taxon>
        <taxon>Arboricoccus</taxon>
    </lineage>
</organism>
<keyword evidence="5 8" id="KW-0812">Transmembrane</keyword>
<gene>
    <name evidence="9" type="ORF">SAMN07250955_105258</name>
</gene>
<dbReference type="InterPro" id="IPR000522">
    <property type="entry name" value="ABC_transptr_permease_BtuC"/>
</dbReference>
<comment type="subcellular location">
    <subcellularLocation>
        <location evidence="1">Cell membrane</location>
        <topology evidence="1">Multi-pass membrane protein</topology>
    </subcellularLocation>
</comment>
<dbReference type="Proteomes" id="UP000197065">
    <property type="component" value="Unassembled WGS sequence"/>
</dbReference>
<evidence type="ECO:0000256" key="8">
    <source>
        <dbReference type="SAM" id="Phobius"/>
    </source>
</evidence>
<dbReference type="SUPFAM" id="SSF81345">
    <property type="entry name" value="ABC transporter involved in vitamin B12 uptake, BtuC"/>
    <property type="match status" value="2"/>
</dbReference>
<feature type="transmembrane region" description="Helical" evidence="8">
    <location>
        <begin position="490"/>
        <end position="509"/>
    </location>
</feature>
<keyword evidence="6 8" id="KW-1133">Transmembrane helix</keyword>
<dbReference type="InterPro" id="IPR037294">
    <property type="entry name" value="ABC_BtuC-like"/>
</dbReference>
<dbReference type="CDD" id="cd06550">
    <property type="entry name" value="TM_ABC_iron-siderophores_like"/>
    <property type="match status" value="2"/>
</dbReference>
<keyword evidence="7 8" id="KW-0472">Membrane</keyword>
<accession>A0A212R504</accession>
<evidence type="ECO:0000313" key="10">
    <source>
        <dbReference type="Proteomes" id="UP000197065"/>
    </source>
</evidence>
<feature type="transmembrane region" description="Helical" evidence="8">
    <location>
        <begin position="156"/>
        <end position="177"/>
    </location>
</feature>
<feature type="transmembrane region" description="Helical" evidence="8">
    <location>
        <begin position="201"/>
        <end position="222"/>
    </location>
</feature>
<name>A0A212R504_9PROT</name>
<evidence type="ECO:0000256" key="4">
    <source>
        <dbReference type="ARBA" id="ARBA00022475"/>
    </source>
</evidence>
<sequence length="668" mass="69815">MKDVRTHNGAAPSGKGPTLLLTALLFASALVLTLWSLSVQLPIRQWPDALGGSDPDIASIVWREGALPRLAVSWLAGLALGVAGALFQQVLRNPLAEPSTLGVSAGAQLALVVGTLLAPNLMNPWGREVTAFAGAALALLLVLSLVRARLLATTTLVLAGLIVTFYAGSLSSLLVIFNHDYLQTIFIWGSGSLVQNGWDNVLYLLPSIAGIIGLIALMHRSLALLDLGEEAARGLGLHVGRMRLLGLVLATILASLTVSAVGVVGFVGLAAPALVRQTGIRRFSARLVWSAIVGCVLLWLSDQIVQAAFGSARELVPTGAMTALLGGPLLIYLMHRLKTVDINLTNAASTAQSYRVYGRPLLWLASFLLVLLLIALLVGRDSSGWHWASSGQIETLLPWRWPRVTAALAAGLMLGVTGALLQRLTGNPMASPEVLGLSSGVAIGIVVLLTLPIVPSRPAQLGAGALGGCLAMLLLLLLGRRSDLAPEQMLLGGVAIGTAMSALTSIAMASGDPRMSGLLTWLAGSTWSVDPQTALLAIIAGVVGTVGALGMCRWLDILPLGPATAQTLGLPLVRARLLLVALAALLTATATLLVGPLSFVGLMAPHMARFLGGRLAWRHLCMAGLLGAAIMVAADWLGRMILFPYEIPAGLVATLIGTPYLLWLLRQR</sequence>
<keyword evidence="10" id="KW-1185">Reference proteome</keyword>
<feature type="transmembrane region" description="Helical" evidence="8">
    <location>
        <begin position="287"/>
        <end position="309"/>
    </location>
</feature>
<evidence type="ECO:0000256" key="1">
    <source>
        <dbReference type="ARBA" id="ARBA00004651"/>
    </source>
</evidence>
<evidence type="ECO:0000256" key="7">
    <source>
        <dbReference type="ARBA" id="ARBA00023136"/>
    </source>
</evidence>
<feature type="transmembrane region" description="Helical" evidence="8">
    <location>
        <begin position="399"/>
        <end position="422"/>
    </location>
</feature>
<feature type="transmembrane region" description="Helical" evidence="8">
    <location>
        <begin position="645"/>
        <end position="665"/>
    </location>
</feature>
<feature type="transmembrane region" description="Helical" evidence="8">
    <location>
        <begin position="577"/>
        <end position="604"/>
    </location>
</feature>
<evidence type="ECO:0000256" key="5">
    <source>
        <dbReference type="ARBA" id="ARBA00022692"/>
    </source>
</evidence>
<dbReference type="PANTHER" id="PTHR30472">
    <property type="entry name" value="FERRIC ENTEROBACTIN TRANSPORT SYSTEM PERMEASE PROTEIN"/>
    <property type="match status" value="1"/>
</dbReference>
<dbReference type="EMBL" id="FYEH01000005">
    <property type="protein sequence ID" value="SNB67112.1"/>
    <property type="molecule type" value="Genomic_DNA"/>
</dbReference>
<feature type="transmembrane region" description="Helical" evidence="8">
    <location>
        <begin position="361"/>
        <end position="379"/>
    </location>
</feature>
<feature type="transmembrane region" description="Helical" evidence="8">
    <location>
        <begin position="242"/>
        <end position="275"/>
    </location>
</feature>
<evidence type="ECO:0000256" key="6">
    <source>
        <dbReference type="ARBA" id="ARBA00022989"/>
    </source>
</evidence>
<dbReference type="PANTHER" id="PTHR30472:SF37">
    <property type="entry name" value="FE(3+) DICITRATE TRANSPORT SYSTEM PERMEASE PROTEIN FECD-RELATED"/>
    <property type="match status" value="1"/>
</dbReference>
<reference evidence="9 10" key="1">
    <citation type="submission" date="2017-06" db="EMBL/GenBank/DDBJ databases">
        <authorList>
            <person name="Kim H.J."/>
            <person name="Triplett B.A."/>
        </authorList>
    </citation>
    <scope>NUCLEOTIDE SEQUENCE [LARGE SCALE GENOMIC DNA]</scope>
    <source>
        <strain evidence="9 10">B29T1</strain>
    </source>
</reference>
<feature type="transmembrane region" description="Helical" evidence="8">
    <location>
        <begin position="129"/>
        <end position="150"/>
    </location>
</feature>
<feature type="transmembrane region" description="Helical" evidence="8">
    <location>
        <begin position="103"/>
        <end position="122"/>
    </location>
</feature>
<dbReference type="NCBIfam" id="NF007866">
    <property type="entry name" value="PRK10577.1-2"/>
    <property type="match status" value="1"/>
</dbReference>
<feature type="transmembrane region" description="Helical" evidence="8">
    <location>
        <begin position="534"/>
        <end position="556"/>
    </location>
</feature>
<dbReference type="Pfam" id="PF01032">
    <property type="entry name" value="FecCD"/>
    <property type="match status" value="2"/>
</dbReference>
<feature type="transmembrane region" description="Helical" evidence="8">
    <location>
        <begin position="616"/>
        <end position="638"/>
    </location>
</feature>
<dbReference type="GO" id="GO:0022857">
    <property type="term" value="F:transmembrane transporter activity"/>
    <property type="evidence" value="ECO:0007669"/>
    <property type="project" value="InterPro"/>
</dbReference>
<dbReference type="Gene3D" id="1.10.3470.10">
    <property type="entry name" value="ABC transporter involved in vitamin B12 uptake, BtuC"/>
    <property type="match status" value="2"/>
</dbReference>
<dbReference type="GO" id="GO:0005886">
    <property type="term" value="C:plasma membrane"/>
    <property type="evidence" value="ECO:0007669"/>
    <property type="project" value="UniProtKB-SubCell"/>
</dbReference>
<dbReference type="GO" id="GO:0033214">
    <property type="term" value="P:siderophore-iron import into cell"/>
    <property type="evidence" value="ECO:0007669"/>
    <property type="project" value="TreeGrafter"/>
</dbReference>
<feature type="transmembrane region" description="Helical" evidence="8">
    <location>
        <begin position="20"/>
        <end position="37"/>
    </location>
</feature>
<comment type="similarity">
    <text evidence="2">Belongs to the binding-protein-dependent transport system permease family. FecCD subfamily.</text>
</comment>
<evidence type="ECO:0000256" key="2">
    <source>
        <dbReference type="ARBA" id="ARBA00007935"/>
    </source>
</evidence>
<dbReference type="AlphaFoldDB" id="A0A212R504"/>
<proteinExistence type="inferred from homology"/>
<feature type="transmembrane region" description="Helical" evidence="8">
    <location>
        <begin position="460"/>
        <end position="478"/>
    </location>
</feature>
<keyword evidence="3" id="KW-0813">Transport</keyword>
<dbReference type="RefSeq" id="WP_088561255.1">
    <property type="nucleotide sequence ID" value="NZ_FYEH01000005.1"/>
</dbReference>
<dbReference type="OrthoDB" id="9811721at2"/>